<sequence>MMRFLCWECAAHVNAARFQQESVHQVRLGSYAHISYAHICHAIFESTRSDFSTYDDFIRAIRDGIRRAKNKNYKEKSKKN</sequence>
<evidence type="ECO:0000313" key="1">
    <source>
        <dbReference type="EMBL" id="KPU75383.1"/>
    </source>
</evidence>
<dbReference type="AlphaFoldDB" id="A0A0P8Y0S6"/>
<gene>
    <name evidence="1" type="primary">Dana\GF27426</name>
    <name evidence="1" type="ORF">GF27426</name>
</gene>
<dbReference type="EMBL" id="CH902625">
    <property type="protein sequence ID" value="KPU75383.1"/>
    <property type="molecule type" value="Genomic_DNA"/>
</dbReference>
<name>A0A0P8Y0S6_DROAN</name>
<reference evidence="1 2" key="1">
    <citation type="journal article" date="2007" name="Nature">
        <title>Evolution of genes and genomes on the Drosophila phylogeny.</title>
        <authorList>
            <consortium name="Drosophila 12 Genomes Consortium"/>
            <person name="Clark A.G."/>
            <person name="Eisen M.B."/>
            <person name="Smith D.R."/>
            <person name="Bergman C.M."/>
            <person name="Oliver B."/>
            <person name="Markow T.A."/>
            <person name="Kaufman T.C."/>
            <person name="Kellis M."/>
            <person name="Gelbart W."/>
            <person name="Iyer V.N."/>
            <person name="Pollard D.A."/>
            <person name="Sackton T.B."/>
            <person name="Larracuente A.M."/>
            <person name="Singh N.D."/>
            <person name="Abad J.P."/>
            <person name="Abt D.N."/>
            <person name="Adryan B."/>
            <person name="Aguade M."/>
            <person name="Akashi H."/>
            <person name="Anderson W.W."/>
            <person name="Aquadro C.F."/>
            <person name="Ardell D.H."/>
            <person name="Arguello R."/>
            <person name="Artieri C.G."/>
            <person name="Barbash D.A."/>
            <person name="Barker D."/>
            <person name="Barsanti P."/>
            <person name="Batterham P."/>
            <person name="Batzoglou S."/>
            <person name="Begun D."/>
            <person name="Bhutkar A."/>
            <person name="Blanco E."/>
            <person name="Bosak S.A."/>
            <person name="Bradley R.K."/>
            <person name="Brand A.D."/>
            <person name="Brent M.R."/>
            <person name="Brooks A.N."/>
            <person name="Brown R.H."/>
            <person name="Butlin R.K."/>
            <person name="Caggese C."/>
            <person name="Calvi B.R."/>
            <person name="Bernardo de Carvalho A."/>
            <person name="Caspi A."/>
            <person name="Castrezana S."/>
            <person name="Celniker S.E."/>
            <person name="Chang J.L."/>
            <person name="Chapple C."/>
            <person name="Chatterji S."/>
            <person name="Chinwalla A."/>
            <person name="Civetta A."/>
            <person name="Clifton S.W."/>
            <person name="Comeron J.M."/>
            <person name="Costello J.C."/>
            <person name="Coyne J.A."/>
            <person name="Daub J."/>
            <person name="David R.G."/>
            <person name="Delcher A.L."/>
            <person name="Delehaunty K."/>
            <person name="Do C.B."/>
            <person name="Ebling H."/>
            <person name="Edwards K."/>
            <person name="Eickbush T."/>
            <person name="Evans J.D."/>
            <person name="Filipski A."/>
            <person name="Findeiss S."/>
            <person name="Freyhult E."/>
            <person name="Fulton L."/>
            <person name="Fulton R."/>
            <person name="Garcia A.C."/>
            <person name="Gardiner A."/>
            <person name="Garfield D.A."/>
            <person name="Garvin B.E."/>
            <person name="Gibson G."/>
            <person name="Gilbert D."/>
            <person name="Gnerre S."/>
            <person name="Godfrey J."/>
            <person name="Good R."/>
            <person name="Gotea V."/>
            <person name="Gravely B."/>
            <person name="Greenberg A.J."/>
            <person name="Griffiths-Jones S."/>
            <person name="Gross S."/>
            <person name="Guigo R."/>
            <person name="Gustafson E.A."/>
            <person name="Haerty W."/>
            <person name="Hahn M.W."/>
            <person name="Halligan D.L."/>
            <person name="Halpern A.L."/>
            <person name="Halter G.M."/>
            <person name="Han M.V."/>
            <person name="Heger A."/>
            <person name="Hillier L."/>
            <person name="Hinrichs A.S."/>
            <person name="Holmes I."/>
            <person name="Hoskins R.A."/>
            <person name="Hubisz M.J."/>
            <person name="Hultmark D."/>
            <person name="Huntley M.A."/>
            <person name="Jaffe D.B."/>
            <person name="Jagadeeshan S."/>
            <person name="Jeck W.R."/>
            <person name="Johnson J."/>
            <person name="Jones C.D."/>
            <person name="Jordan W.C."/>
            <person name="Karpen G.H."/>
            <person name="Kataoka E."/>
            <person name="Keightley P.D."/>
            <person name="Kheradpour P."/>
            <person name="Kirkness E.F."/>
            <person name="Koerich L.B."/>
            <person name="Kristiansen K."/>
            <person name="Kudrna D."/>
            <person name="Kulathinal R.J."/>
            <person name="Kumar S."/>
            <person name="Kwok R."/>
            <person name="Lander E."/>
            <person name="Langley C.H."/>
            <person name="Lapoint R."/>
            <person name="Lazzaro B.P."/>
            <person name="Lee S.J."/>
            <person name="Levesque L."/>
            <person name="Li R."/>
            <person name="Lin C.F."/>
            <person name="Lin M.F."/>
            <person name="Lindblad-Toh K."/>
            <person name="Llopart A."/>
            <person name="Long M."/>
            <person name="Low L."/>
            <person name="Lozovsky E."/>
            <person name="Lu J."/>
            <person name="Luo M."/>
            <person name="Machado C.A."/>
            <person name="Makalowski W."/>
            <person name="Marzo M."/>
            <person name="Matsuda M."/>
            <person name="Matzkin L."/>
            <person name="McAllister B."/>
            <person name="McBride C.S."/>
            <person name="McKernan B."/>
            <person name="McKernan K."/>
            <person name="Mendez-Lago M."/>
            <person name="Minx P."/>
            <person name="Mollenhauer M.U."/>
            <person name="Montooth K."/>
            <person name="Mount S.M."/>
            <person name="Mu X."/>
            <person name="Myers E."/>
            <person name="Negre B."/>
            <person name="Newfeld S."/>
            <person name="Nielsen R."/>
            <person name="Noor M.A."/>
            <person name="O'Grady P."/>
            <person name="Pachter L."/>
            <person name="Papaceit M."/>
            <person name="Parisi M.J."/>
            <person name="Parisi M."/>
            <person name="Parts L."/>
            <person name="Pedersen J.S."/>
            <person name="Pesole G."/>
            <person name="Phillippy A.M."/>
            <person name="Ponting C.P."/>
            <person name="Pop M."/>
            <person name="Porcelli D."/>
            <person name="Powell J.R."/>
            <person name="Prohaska S."/>
            <person name="Pruitt K."/>
            <person name="Puig M."/>
            <person name="Quesneville H."/>
            <person name="Ram K.R."/>
            <person name="Rand D."/>
            <person name="Rasmussen M.D."/>
            <person name="Reed L.K."/>
            <person name="Reenan R."/>
            <person name="Reily A."/>
            <person name="Remington K.A."/>
            <person name="Rieger T.T."/>
            <person name="Ritchie M.G."/>
            <person name="Robin C."/>
            <person name="Rogers Y.H."/>
            <person name="Rohde C."/>
            <person name="Rozas J."/>
            <person name="Rubenfield M.J."/>
            <person name="Ruiz A."/>
            <person name="Russo S."/>
            <person name="Salzberg S.L."/>
            <person name="Sanchez-Gracia A."/>
            <person name="Saranga D.J."/>
            <person name="Sato H."/>
            <person name="Schaeffer S.W."/>
            <person name="Schatz M.C."/>
            <person name="Schlenke T."/>
            <person name="Schwartz R."/>
            <person name="Segarra C."/>
            <person name="Singh R.S."/>
            <person name="Sirot L."/>
            <person name="Sirota M."/>
            <person name="Sisneros N.B."/>
            <person name="Smith C.D."/>
            <person name="Smith T.F."/>
            <person name="Spieth J."/>
            <person name="Stage D.E."/>
            <person name="Stark A."/>
            <person name="Stephan W."/>
            <person name="Strausberg R.L."/>
            <person name="Strempel S."/>
            <person name="Sturgill D."/>
            <person name="Sutton G."/>
            <person name="Sutton G.G."/>
            <person name="Tao W."/>
            <person name="Teichmann S."/>
            <person name="Tobari Y.N."/>
            <person name="Tomimura Y."/>
            <person name="Tsolas J.M."/>
            <person name="Valente V.L."/>
            <person name="Venter E."/>
            <person name="Venter J.C."/>
            <person name="Vicario S."/>
            <person name="Vieira F.G."/>
            <person name="Vilella A.J."/>
            <person name="Villasante A."/>
            <person name="Walenz B."/>
            <person name="Wang J."/>
            <person name="Wasserman M."/>
            <person name="Watts T."/>
            <person name="Wilson D."/>
            <person name="Wilson R.K."/>
            <person name="Wing R.A."/>
            <person name="Wolfner M.F."/>
            <person name="Wong A."/>
            <person name="Wong G.K."/>
            <person name="Wu C.I."/>
            <person name="Wu G."/>
            <person name="Yamamoto D."/>
            <person name="Yang H.P."/>
            <person name="Yang S.P."/>
            <person name="Yorke J.A."/>
            <person name="Yoshida K."/>
            <person name="Zdobnov E."/>
            <person name="Zhang P."/>
            <person name="Zhang Y."/>
            <person name="Zimin A.V."/>
            <person name="Baldwin J."/>
            <person name="Abdouelleil A."/>
            <person name="Abdulkadir J."/>
            <person name="Abebe A."/>
            <person name="Abera B."/>
            <person name="Abreu J."/>
            <person name="Acer S.C."/>
            <person name="Aftuck L."/>
            <person name="Alexander A."/>
            <person name="An P."/>
            <person name="Anderson E."/>
            <person name="Anderson S."/>
            <person name="Arachi H."/>
            <person name="Azer M."/>
            <person name="Bachantsang P."/>
            <person name="Barry A."/>
            <person name="Bayul T."/>
            <person name="Berlin A."/>
            <person name="Bessette D."/>
            <person name="Bloom T."/>
            <person name="Blye J."/>
            <person name="Boguslavskiy L."/>
            <person name="Bonnet C."/>
            <person name="Boukhgalter B."/>
            <person name="Bourzgui I."/>
            <person name="Brown A."/>
            <person name="Cahill P."/>
            <person name="Channer S."/>
            <person name="Cheshatsang Y."/>
            <person name="Chuda L."/>
            <person name="Citroen M."/>
            <person name="Collymore A."/>
            <person name="Cooke P."/>
            <person name="Costello M."/>
            <person name="D'Aco K."/>
            <person name="Daza R."/>
            <person name="De Haan G."/>
            <person name="DeGray S."/>
            <person name="DeMaso C."/>
            <person name="Dhargay N."/>
            <person name="Dooley K."/>
            <person name="Dooley E."/>
            <person name="Doricent M."/>
            <person name="Dorje P."/>
            <person name="Dorjee K."/>
            <person name="Dupes A."/>
            <person name="Elong R."/>
            <person name="Falk J."/>
            <person name="Farina A."/>
            <person name="Faro S."/>
            <person name="Ferguson D."/>
            <person name="Fisher S."/>
            <person name="Foley C.D."/>
            <person name="Franke A."/>
            <person name="Friedrich D."/>
            <person name="Gadbois L."/>
            <person name="Gearin G."/>
            <person name="Gearin C.R."/>
            <person name="Giannoukos G."/>
            <person name="Goode T."/>
            <person name="Graham J."/>
            <person name="Grandbois E."/>
            <person name="Grewal S."/>
            <person name="Gyaltsen K."/>
            <person name="Hafez N."/>
            <person name="Hagos B."/>
            <person name="Hall J."/>
            <person name="Henson C."/>
            <person name="Hollinger A."/>
            <person name="Honan T."/>
            <person name="Huard M.D."/>
            <person name="Hughes L."/>
            <person name="Hurhula B."/>
            <person name="Husby M.E."/>
            <person name="Kamat A."/>
            <person name="Kanga B."/>
            <person name="Kashin S."/>
            <person name="Khazanovich D."/>
            <person name="Kisner P."/>
            <person name="Lance K."/>
            <person name="Lara M."/>
            <person name="Lee W."/>
            <person name="Lennon N."/>
            <person name="Letendre F."/>
            <person name="LeVine R."/>
            <person name="Lipovsky A."/>
            <person name="Liu X."/>
            <person name="Liu J."/>
            <person name="Liu S."/>
            <person name="Lokyitsang T."/>
            <person name="Lokyitsang Y."/>
            <person name="Lubonja R."/>
            <person name="Lui A."/>
            <person name="MacDonald P."/>
            <person name="Magnisalis V."/>
            <person name="Maru K."/>
            <person name="Matthews C."/>
            <person name="McCusker W."/>
            <person name="McDonough S."/>
            <person name="Mehta T."/>
            <person name="Meldrim J."/>
            <person name="Meneus L."/>
            <person name="Mihai O."/>
            <person name="Mihalev A."/>
            <person name="Mihova T."/>
            <person name="Mittelman R."/>
            <person name="Mlenga V."/>
            <person name="Montmayeur A."/>
            <person name="Mulrain L."/>
            <person name="Navidi A."/>
            <person name="Naylor J."/>
            <person name="Negash T."/>
            <person name="Nguyen T."/>
            <person name="Nguyen N."/>
            <person name="Nicol R."/>
            <person name="Norbu C."/>
            <person name="Norbu N."/>
            <person name="Novod N."/>
            <person name="O'Neill B."/>
            <person name="Osman S."/>
            <person name="Markiewicz E."/>
            <person name="Oyono O.L."/>
            <person name="Patti C."/>
            <person name="Phunkhang P."/>
            <person name="Pierre F."/>
            <person name="Priest M."/>
            <person name="Raghuraman S."/>
            <person name="Rege F."/>
            <person name="Reyes R."/>
            <person name="Rise C."/>
            <person name="Rogov P."/>
            <person name="Ross K."/>
            <person name="Ryan E."/>
            <person name="Settipalli S."/>
            <person name="Shea T."/>
            <person name="Sherpa N."/>
            <person name="Shi L."/>
            <person name="Shih D."/>
            <person name="Sparrow T."/>
            <person name="Spaulding J."/>
            <person name="Stalker J."/>
            <person name="Stange-Thomann N."/>
            <person name="Stavropoulos S."/>
            <person name="Stone C."/>
            <person name="Strader C."/>
            <person name="Tesfaye S."/>
            <person name="Thomson T."/>
            <person name="Thoulutsang Y."/>
            <person name="Thoulutsang D."/>
            <person name="Topham K."/>
            <person name="Topping I."/>
            <person name="Tsamla T."/>
            <person name="Vassiliev H."/>
            <person name="Vo A."/>
            <person name="Wangchuk T."/>
            <person name="Wangdi T."/>
            <person name="Weiand M."/>
            <person name="Wilkinson J."/>
            <person name="Wilson A."/>
            <person name="Yadav S."/>
            <person name="Young G."/>
            <person name="Yu Q."/>
            <person name="Zembek L."/>
            <person name="Zhong D."/>
            <person name="Zimmer A."/>
            <person name="Zwirko Z."/>
            <person name="Jaffe D.B."/>
            <person name="Alvarez P."/>
            <person name="Brockman W."/>
            <person name="Butler J."/>
            <person name="Chin C."/>
            <person name="Gnerre S."/>
            <person name="Grabherr M."/>
            <person name="Kleber M."/>
            <person name="Mauceli E."/>
            <person name="MacCallum I."/>
        </authorList>
    </citation>
    <scope>NUCLEOTIDE SEQUENCE [LARGE SCALE GENOMIC DNA]</scope>
    <source>
        <strain evidence="2">Tucson 14024-0371.13</strain>
    </source>
</reference>
<accession>A0A0P8Y0S6</accession>
<keyword evidence="2" id="KW-1185">Reference proteome</keyword>
<proteinExistence type="predicted"/>
<protein>
    <submittedName>
        <fullName evidence="1">Uncharacterized protein, isoform A</fullName>
    </submittedName>
</protein>
<dbReference type="InParanoid" id="A0A0P8Y0S6"/>
<evidence type="ECO:0000313" key="2">
    <source>
        <dbReference type="Proteomes" id="UP000007801"/>
    </source>
</evidence>
<organism evidence="1 2">
    <name type="scientific">Drosophila ananassae</name>
    <name type="common">Fruit fly</name>
    <dbReference type="NCBI Taxonomy" id="7217"/>
    <lineage>
        <taxon>Eukaryota</taxon>
        <taxon>Metazoa</taxon>
        <taxon>Ecdysozoa</taxon>
        <taxon>Arthropoda</taxon>
        <taxon>Hexapoda</taxon>
        <taxon>Insecta</taxon>
        <taxon>Pterygota</taxon>
        <taxon>Neoptera</taxon>
        <taxon>Endopterygota</taxon>
        <taxon>Diptera</taxon>
        <taxon>Brachycera</taxon>
        <taxon>Muscomorpha</taxon>
        <taxon>Ephydroidea</taxon>
        <taxon>Drosophilidae</taxon>
        <taxon>Drosophila</taxon>
        <taxon>Sophophora</taxon>
    </lineage>
</organism>
<dbReference type="Proteomes" id="UP000007801">
    <property type="component" value="Unassembled WGS sequence"/>
</dbReference>